<dbReference type="Proteomes" id="UP001209878">
    <property type="component" value="Unassembled WGS sequence"/>
</dbReference>
<evidence type="ECO:0000313" key="2">
    <source>
        <dbReference type="Proteomes" id="UP001209878"/>
    </source>
</evidence>
<dbReference type="EMBL" id="JAODUO010001025">
    <property type="protein sequence ID" value="KAK2171795.1"/>
    <property type="molecule type" value="Genomic_DNA"/>
</dbReference>
<proteinExistence type="predicted"/>
<dbReference type="AlphaFoldDB" id="A0AAD9KJD4"/>
<gene>
    <name evidence="1" type="ORF">NP493_1026g00042</name>
</gene>
<reference evidence="1" key="1">
    <citation type="journal article" date="2023" name="Mol. Biol. Evol.">
        <title>Third-Generation Sequencing Reveals the Adaptive Role of the Epigenome in Three Deep-Sea Polychaetes.</title>
        <authorList>
            <person name="Perez M."/>
            <person name="Aroh O."/>
            <person name="Sun Y."/>
            <person name="Lan Y."/>
            <person name="Juniper S.K."/>
            <person name="Young C.R."/>
            <person name="Angers B."/>
            <person name="Qian P.Y."/>
        </authorList>
    </citation>
    <scope>NUCLEOTIDE SEQUENCE</scope>
    <source>
        <strain evidence="1">R07B-5</strain>
    </source>
</reference>
<protein>
    <submittedName>
        <fullName evidence="1">Uncharacterized protein</fullName>
    </submittedName>
</protein>
<organism evidence="1 2">
    <name type="scientific">Ridgeia piscesae</name>
    <name type="common">Tubeworm</name>
    <dbReference type="NCBI Taxonomy" id="27915"/>
    <lineage>
        <taxon>Eukaryota</taxon>
        <taxon>Metazoa</taxon>
        <taxon>Spiralia</taxon>
        <taxon>Lophotrochozoa</taxon>
        <taxon>Annelida</taxon>
        <taxon>Polychaeta</taxon>
        <taxon>Sedentaria</taxon>
        <taxon>Canalipalpata</taxon>
        <taxon>Sabellida</taxon>
        <taxon>Siboglinidae</taxon>
        <taxon>Ridgeia</taxon>
    </lineage>
</organism>
<sequence length="104" mass="11712">MVCFRMAGFMLSGCGMRVFVLGYMGLGWGGWGKVQVNDGGGWGCGRDRVWRGTVCIAYWRCLKGAVVRLMSYNAPLKAWRLLWANTLDGSLFHWAIVRGKKLYL</sequence>
<name>A0AAD9KJD4_RIDPI</name>
<accession>A0AAD9KJD4</accession>
<comment type="caution">
    <text evidence="1">The sequence shown here is derived from an EMBL/GenBank/DDBJ whole genome shotgun (WGS) entry which is preliminary data.</text>
</comment>
<evidence type="ECO:0000313" key="1">
    <source>
        <dbReference type="EMBL" id="KAK2171795.1"/>
    </source>
</evidence>
<keyword evidence="2" id="KW-1185">Reference proteome</keyword>